<evidence type="ECO:0000256" key="5">
    <source>
        <dbReference type="ARBA" id="ARBA00024416"/>
    </source>
</evidence>
<sequence length="386" mass="43951">MKPFENPSQFTCWLFCNVIDNYGDIGVSWRLARALHNELGWRVCLWVDDETALSALCPGLPPLPCTFHNIAIQRWQAGVYAEGASAAPPPQIVIETFACNLAPNVLDIMLKTRPLWLNWEYLSAEASNERLHALPSLQSNGLQKYFWFMGFSENSGGLLREYDYARSSTPDNALRKQWLLPEKTAPEWLLFGYHSPIWTEWLRMWQQAGKPICLLLAGKQIIESLKADAAIPQNALMHHGDVFQTACVTLVNMPFVPQSDFDRLLHLADGLIIRGEDSFVRAQYAAKPFFWHIYPQDEMAHFDKLHAFWQRVYPTFPEAVQSAHQALSDELNGGPALTAAARLAAWKVLQTHWHAWQKSSTDWQQNLFAQTSATEKLAKFIQGKLE</sequence>
<evidence type="ECO:0000256" key="7">
    <source>
        <dbReference type="ARBA" id="ARBA00048472"/>
    </source>
</evidence>
<evidence type="ECO:0000313" key="8">
    <source>
        <dbReference type="EMBL" id="UOO80873.1"/>
    </source>
</evidence>
<keyword evidence="9" id="KW-1185">Reference proteome</keyword>
<gene>
    <name evidence="8" type="primary">earP</name>
    <name evidence="8" type="ORF">LVJ83_07705</name>
</gene>
<evidence type="ECO:0000313" key="9">
    <source>
        <dbReference type="Proteomes" id="UP000829817"/>
    </source>
</evidence>
<keyword evidence="8" id="KW-0648">Protein biosynthesis</keyword>
<proteinExistence type="inferred from homology"/>
<dbReference type="GO" id="GO:0003746">
    <property type="term" value="F:translation elongation factor activity"/>
    <property type="evidence" value="ECO:0007669"/>
    <property type="project" value="UniProtKB-KW"/>
</dbReference>
<evidence type="ECO:0000256" key="3">
    <source>
        <dbReference type="ARBA" id="ARBA00024303"/>
    </source>
</evidence>
<comment type="similarity">
    <text evidence="4">Belongs to the glycosyltransferase 104 family.</text>
</comment>
<accession>A0ABY4DPG4</accession>
<evidence type="ECO:0000256" key="6">
    <source>
        <dbReference type="ARBA" id="ARBA00030025"/>
    </source>
</evidence>
<dbReference type="EMBL" id="CP091508">
    <property type="protein sequence ID" value="UOO80873.1"/>
    <property type="molecule type" value="Genomic_DNA"/>
</dbReference>
<organism evidence="8 9">
    <name type="scientific">Uruburuella testudinis</name>
    <dbReference type="NCBI Taxonomy" id="1282863"/>
    <lineage>
        <taxon>Bacteria</taxon>
        <taxon>Pseudomonadati</taxon>
        <taxon>Pseudomonadota</taxon>
        <taxon>Betaproteobacteria</taxon>
        <taxon>Neisseriales</taxon>
        <taxon>Neisseriaceae</taxon>
        <taxon>Uruburuella</taxon>
    </lineage>
</organism>
<evidence type="ECO:0000256" key="2">
    <source>
        <dbReference type="ARBA" id="ARBA00022679"/>
    </source>
</evidence>
<dbReference type="RefSeq" id="WP_244783944.1">
    <property type="nucleotide sequence ID" value="NZ_CP091508.1"/>
</dbReference>
<comment type="function">
    <text evidence="3">Protein-arginine rhamnosyltransferase that catalyzes the transfer of a single rhamnose to elongation factor P (EF-P) on 'Lys-32', a modification required for EF-P-dependent rescue of polyproline stalled ribosomes.</text>
</comment>
<comment type="catalytic activity">
    <reaction evidence="7">
        <text>dTDP-beta-L-rhamnose + L-arginyl-[protein] = N(omega)-(alpha-L-rhamnosyl)-L-arginyl-[protein] + dTDP + H(+)</text>
        <dbReference type="Rhea" id="RHEA:66692"/>
        <dbReference type="Rhea" id="RHEA-COMP:10532"/>
        <dbReference type="Rhea" id="RHEA-COMP:17096"/>
        <dbReference type="ChEBI" id="CHEBI:15378"/>
        <dbReference type="ChEBI" id="CHEBI:29965"/>
        <dbReference type="ChEBI" id="CHEBI:57510"/>
        <dbReference type="ChEBI" id="CHEBI:58369"/>
        <dbReference type="ChEBI" id="CHEBI:167445"/>
    </reaction>
    <physiologicalReaction direction="left-to-right" evidence="7">
        <dbReference type="Rhea" id="RHEA:66693"/>
    </physiologicalReaction>
</comment>
<dbReference type="InterPro" id="IPR016633">
    <property type="entry name" value="EarP"/>
</dbReference>
<keyword evidence="8" id="KW-0251">Elongation factor</keyword>
<dbReference type="PIRSF" id="PIRSF015557">
    <property type="entry name" value="UCP015557"/>
    <property type="match status" value="1"/>
</dbReference>
<evidence type="ECO:0000256" key="4">
    <source>
        <dbReference type="ARBA" id="ARBA00024346"/>
    </source>
</evidence>
<evidence type="ECO:0000256" key="1">
    <source>
        <dbReference type="ARBA" id="ARBA00022676"/>
    </source>
</evidence>
<keyword evidence="2" id="KW-0808">Transferase</keyword>
<dbReference type="Proteomes" id="UP000829817">
    <property type="component" value="Chromosome"/>
</dbReference>
<keyword evidence="1" id="KW-0328">Glycosyltransferase</keyword>
<protein>
    <recommendedName>
        <fullName evidence="5">Protein-arginine rhamnosyltransferase</fullName>
    </recommendedName>
    <alternativeName>
        <fullName evidence="6">EF-P arginine rhamnosyltransferase</fullName>
    </alternativeName>
</protein>
<dbReference type="NCBIfam" id="TIGR03837">
    <property type="entry name" value="efp_Arg_rhamno"/>
    <property type="match status" value="1"/>
</dbReference>
<name>A0ABY4DPG4_9NEIS</name>
<dbReference type="Pfam" id="PF10093">
    <property type="entry name" value="EarP"/>
    <property type="match status" value="1"/>
</dbReference>
<reference evidence="8 9" key="1">
    <citation type="journal article" date="2022" name="Res Sq">
        <title>Evolution of multicellular longitudinally dividing oral cavity symbionts (Neisseriaceae).</title>
        <authorList>
            <person name="Nyongesa S."/>
            <person name="Weber P."/>
            <person name="Bernet E."/>
            <person name="Pullido F."/>
            <person name="Nieckarz M."/>
            <person name="Delaby M."/>
            <person name="Nieves C."/>
            <person name="Viehboeck T."/>
            <person name="Krause N."/>
            <person name="Rivera-Millot A."/>
            <person name="Nakamura A."/>
            <person name="Vischer N."/>
            <person name="VanNieuwenhze M."/>
            <person name="Brun Y."/>
            <person name="Cava F."/>
            <person name="Bulgheresi S."/>
            <person name="Veyrier F."/>
        </authorList>
    </citation>
    <scope>NUCLEOTIDE SEQUENCE [LARGE SCALE GENOMIC DNA]</scope>
    <source>
        <strain evidence="8 9">CCUG 63373m</strain>
    </source>
</reference>